<keyword evidence="1" id="KW-0472">Membrane</keyword>
<sequence>MLVKIQQTKSNFENIFEVSSNGQVLFNAKAPWLKISAPFNMENVRKLVFSDVNGTTLYTTRYSIIDNALEESIPFKYLISKEQKFGQFEIIGKDGKEGTFYTMQNGMFERKFCIEHMGKVYWGYSIDKGKKNIVSIYDEDAQIAQITKPLTVIENLDIYFLHIKEDFVSLIPVLSFFTVYYDYRKYNNAGEFTKNSVEISVSYSYDKNNSKYNPNWIAEEFGQQTLDELNAFLDNLEAEGRAQAKKIGKLVALSFLIIIIIALIILFIVFVLL</sequence>
<protein>
    <submittedName>
        <fullName evidence="2">Uncharacterized protein</fullName>
    </submittedName>
</protein>
<evidence type="ECO:0000256" key="1">
    <source>
        <dbReference type="SAM" id="Phobius"/>
    </source>
</evidence>
<keyword evidence="1" id="KW-0812">Transmembrane</keyword>
<evidence type="ECO:0000313" key="2">
    <source>
        <dbReference type="EMBL" id="PWJ30707.1"/>
    </source>
</evidence>
<dbReference type="OrthoDB" id="2063122at2"/>
<organism evidence="2 3">
    <name type="scientific">Faecalicatena orotica</name>
    <dbReference type="NCBI Taxonomy" id="1544"/>
    <lineage>
        <taxon>Bacteria</taxon>
        <taxon>Bacillati</taxon>
        <taxon>Bacillota</taxon>
        <taxon>Clostridia</taxon>
        <taxon>Lachnospirales</taxon>
        <taxon>Lachnospiraceae</taxon>
        <taxon>Faecalicatena</taxon>
    </lineage>
</organism>
<dbReference type="RefSeq" id="WP_109730346.1">
    <property type="nucleotide sequence ID" value="NZ_BAAACK010000004.1"/>
</dbReference>
<feature type="transmembrane region" description="Helical" evidence="1">
    <location>
        <begin position="250"/>
        <end position="272"/>
    </location>
</feature>
<comment type="caution">
    <text evidence="2">The sequence shown here is derived from an EMBL/GenBank/DDBJ whole genome shotgun (WGS) entry which is preliminary data.</text>
</comment>
<keyword evidence="3" id="KW-1185">Reference proteome</keyword>
<evidence type="ECO:0000313" key="3">
    <source>
        <dbReference type="Proteomes" id="UP000245845"/>
    </source>
</evidence>
<dbReference type="Proteomes" id="UP000245845">
    <property type="component" value="Unassembled WGS sequence"/>
</dbReference>
<name>A0A2Y9C9S3_9FIRM</name>
<accession>A0A2Y9C9S3</accession>
<gene>
    <name evidence="2" type="ORF">A8806_103111</name>
</gene>
<dbReference type="AlphaFoldDB" id="A0A2Y9C9S3"/>
<reference evidence="2 3" key="1">
    <citation type="submission" date="2018-05" db="EMBL/GenBank/DDBJ databases">
        <title>The Hungate 1000. A catalogue of reference genomes from the rumen microbiome.</title>
        <authorList>
            <person name="Kelly W."/>
        </authorList>
    </citation>
    <scope>NUCLEOTIDE SEQUENCE [LARGE SCALE GENOMIC DNA]</scope>
    <source>
        <strain evidence="2 3">NLAE-zl-C242</strain>
    </source>
</reference>
<proteinExistence type="predicted"/>
<keyword evidence="1" id="KW-1133">Transmembrane helix</keyword>
<dbReference type="EMBL" id="QGDL01000003">
    <property type="protein sequence ID" value="PWJ30707.1"/>
    <property type="molecule type" value="Genomic_DNA"/>
</dbReference>